<evidence type="ECO:0000256" key="1">
    <source>
        <dbReference type="SAM" id="MobiDB-lite"/>
    </source>
</evidence>
<feature type="domain" description="HTH myb-type" evidence="3">
    <location>
        <begin position="42"/>
        <end position="97"/>
    </location>
</feature>
<dbReference type="Pfam" id="PF00249">
    <property type="entry name" value="Myb_DNA-binding"/>
    <property type="match status" value="1"/>
</dbReference>
<dbReference type="CDD" id="cd00167">
    <property type="entry name" value="SANT"/>
    <property type="match status" value="1"/>
</dbReference>
<sequence>MISVNTRQDSALQLSTTSHSTIMNTASDNTSSPKTKNHPDENRTRQTGPWSKEEDDILLALIKTMGNKHWKAIGEKHGRRDGKQCRERMRSNTRQDSALQLSSSRSATINTANISSKTENHPDDNGTR</sequence>
<dbReference type="EMBL" id="CAJVPL010001288">
    <property type="protein sequence ID" value="CAG8563154.1"/>
    <property type="molecule type" value="Genomic_DNA"/>
</dbReference>
<dbReference type="InterPro" id="IPR009057">
    <property type="entry name" value="Homeodomain-like_sf"/>
</dbReference>
<evidence type="ECO:0000259" key="3">
    <source>
        <dbReference type="PROSITE" id="PS51294"/>
    </source>
</evidence>
<dbReference type="PROSITE" id="PS50090">
    <property type="entry name" value="MYB_LIKE"/>
    <property type="match status" value="1"/>
</dbReference>
<feature type="compositionally biased region" description="Basic and acidic residues" evidence="1">
    <location>
        <begin position="74"/>
        <end position="90"/>
    </location>
</feature>
<proteinExistence type="predicted"/>
<comment type="caution">
    <text evidence="4">The sequence shown here is derived from an EMBL/GenBank/DDBJ whole genome shotgun (WGS) entry which is preliminary data.</text>
</comment>
<accession>A0A9N9BEN1</accession>
<dbReference type="PROSITE" id="PS51294">
    <property type="entry name" value="HTH_MYB"/>
    <property type="match status" value="1"/>
</dbReference>
<gene>
    <name evidence="4" type="ORF">AGERDE_LOCUS7253</name>
</gene>
<feature type="region of interest" description="Disordered" evidence="1">
    <location>
        <begin position="74"/>
        <end position="128"/>
    </location>
</feature>
<feature type="domain" description="Myb-like" evidence="2">
    <location>
        <begin position="42"/>
        <end position="93"/>
    </location>
</feature>
<feature type="compositionally biased region" description="Polar residues" evidence="1">
    <location>
        <begin position="92"/>
        <end position="117"/>
    </location>
</feature>
<dbReference type="InterPro" id="IPR001005">
    <property type="entry name" value="SANT/Myb"/>
</dbReference>
<dbReference type="Proteomes" id="UP000789831">
    <property type="component" value="Unassembled WGS sequence"/>
</dbReference>
<feature type="compositionally biased region" description="Basic and acidic residues" evidence="1">
    <location>
        <begin position="118"/>
        <end position="128"/>
    </location>
</feature>
<protein>
    <submittedName>
        <fullName evidence="4">7857_t:CDS:1</fullName>
    </submittedName>
</protein>
<dbReference type="AlphaFoldDB" id="A0A9N9BEN1"/>
<dbReference type="InterPro" id="IPR017930">
    <property type="entry name" value="Myb_dom"/>
</dbReference>
<dbReference type="OrthoDB" id="2143914at2759"/>
<name>A0A9N9BEN1_9GLOM</name>
<evidence type="ECO:0000313" key="5">
    <source>
        <dbReference type="Proteomes" id="UP000789831"/>
    </source>
</evidence>
<feature type="compositionally biased region" description="Polar residues" evidence="1">
    <location>
        <begin position="1"/>
        <end position="34"/>
    </location>
</feature>
<keyword evidence="5" id="KW-1185">Reference proteome</keyword>
<evidence type="ECO:0000259" key="2">
    <source>
        <dbReference type="PROSITE" id="PS50090"/>
    </source>
</evidence>
<organism evidence="4 5">
    <name type="scientific">Ambispora gerdemannii</name>
    <dbReference type="NCBI Taxonomy" id="144530"/>
    <lineage>
        <taxon>Eukaryota</taxon>
        <taxon>Fungi</taxon>
        <taxon>Fungi incertae sedis</taxon>
        <taxon>Mucoromycota</taxon>
        <taxon>Glomeromycotina</taxon>
        <taxon>Glomeromycetes</taxon>
        <taxon>Archaeosporales</taxon>
        <taxon>Ambisporaceae</taxon>
        <taxon>Ambispora</taxon>
    </lineage>
</organism>
<dbReference type="SUPFAM" id="SSF46689">
    <property type="entry name" value="Homeodomain-like"/>
    <property type="match status" value="1"/>
</dbReference>
<dbReference type="SMART" id="SM00717">
    <property type="entry name" value="SANT"/>
    <property type="match status" value="1"/>
</dbReference>
<evidence type="ECO:0000313" key="4">
    <source>
        <dbReference type="EMBL" id="CAG8563154.1"/>
    </source>
</evidence>
<dbReference type="Gene3D" id="1.10.10.60">
    <property type="entry name" value="Homeodomain-like"/>
    <property type="match status" value="1"/>
</dbReference>
<reference evidence="4" key="1">
    <citation type="submission" date="2021-06" db="EMBL/GenBank/DDBJ databases">
        <authorList>
            <person name="Kallberg Y."/>
            <person name="Tangrot J."/>
            <person name="Rosling A."/>
        </authorList>
    </citation>
    <scope>NUCLEOTIDE SEQUENCE</scope>
    <source>
        <strain evidence="4">MT106</strain>
    </source>
</reference>
<feature type="region of interest" description="Disordered" evidence="1">
    <location>
        <begin position="1"/>
        <end position="53"/>
    </location>
</feature>